<dbReference type="OrthoDB" id="1863935at2759"/>
<keyword evidence="4" id="KW-1185">Reference proteome</keyword>
<evidence type="ECO:0000313" key="4">
    <source>
        <dbReference type="Proteomes" id="UP000245207"/>
    </source>
</evidence>
<feature type="domain" description="KIB1-4 beta-propeller" evidence="2">
    <location>
        <begin position="492"/>
        <end position="704"/>
    </location>
</feature>
<protein>
    <recommendedName>
        <fullName evidence="5">F-box domain-containing protein</fullName>
    </recommendedName>
</protein>
<dbReference type="InterPro" id="IPR005174">
    <property type="entry name" value="KIB1-4_b-propeller"/>
</dbReference>
<proteinExistence type="predicted"/>
<reference evidence="3 4" key="1">
    <citation type="journal article" date="2018" name="Mol. Plant">
        <title>The genome of Artemisia annua provides insight into the evolution of Asteraceae family and artemisinin biosynthesis.</title>
        <authorList>
            <person name="Shen Q."/>
            <person name="Zhang L."/>
            <person name="Liao Z."/>
            <person name="Wang S."/>
            <person name="Yan T."/>
            <person name="Shi P."/>
            <person name="Liu M."/>
            <person name="Fu X."/>
            <person name="Pan Q."/>
            <person name="Wang Y."/>
            <person name="Lv Z."/>
            <person name="Lu X."/>
            <person name="Zhang F."/>
            <person name="Jiang W."/>
            <person name="Ma Y."/>
            <person name="Chen M."/>
            <person name="Hao X."/>
            <person name="Li L."/>
            <person name="Tang Y."/>
            <person name="Lv G."/>
            <person name="Zhou Y."/>
            <person name="Sun X."/>
            <person name="Brodelius P.E."/>
            <person name="Rose J.K.C."/>
            <person name="Tang K."/>
        </authorList>
    </citation>
    <scope>NUCLEOTIDE SEQUENCE [LARGE SCALE GENOMIC DNA]</scope>
    <source>
        <strain evidence="4">cv. Huhao1</strain>
        <tissue evidence="3">Leaf</tissue>
    </source>
</reference>
<dbReference type="Proteomes" id="UP000245207">
    <property type="component" value="Unassembled WGS sequence"/>
</dbReference>
<accession>A0A2U1P7K1</accession>
<dbReference type="InterPro" id="IPR001810">
    <property type="entry name" value="F-box_dom"/>
</dbReference>
<evidence type="ECO:0008006" key="5">
    <source>
        <dbReference type="Google" id="ProtNLM"/>
    </source>
</evidence>
<evidence type="ECO:0000259" key="2">
    <source>
        <dbReference type="Pfam" id="PF03478"/>
    </source>
</evidence>
<evidence type="ECO:0000313" key="3">
    <source>
        <dbReference type="EMBL" id="PWA81719.1"/>
    </source>
</evidence>
<organism evidence="3 4">
    <name type="scientific">Artemisia annua</name>
    <name type="common">Sweet wormwood</name>
    <dbReference type="NCBI Taxonomy" id="35608"/>
    <lineage>
        <taxon>Eukaryota</taxon>
        <taxon>Viridiplantae</taxon>
        <taxon>Streptophyta</taxon>
        <taxon>Embryophyta</taxon>
        <taxon>Tracheophyta</taxon>
        <taxon>Spermatophyta</taxon>
        <taxon>Magnoliopsida</taxon>
        <taxon>eudicotyledons</taxon>
        <taxon>Gunneridae</taxon>
        <taxon>Pentapetalae</taxon>
        <taxon>asterids</taxon>
        <taxon>campanulids</taxon>
        <taxon>Asterales</taxon>
        <taxon>Asteraceae</taxon>
        <taxon>Asteroideae</taxon>
        <taxon>Anthemideae</taxon>
        <taxon>Artemisiinae</taxon>
        <taxon>Artemisia</taxon>
    </lineage>
</organism>
<comment type="caution">
    <text evidence="3">The sequence shown here is derived from an EMBL/GenBank/DDBJ whole genome shotgun (WGS) entry which is preliminary data.</text>
</comment>
<dbReference type="PANTHER" id="PTHR33127">
    <property type="entry name" value="TRANSMEMBRANE PROTEIN"/>
    <property type="match status" value="1"/>
</dbReference>
<feature type="domain" description="F-box" evidence="1">
    <location>
        <begin position="405"/>
        <end position="436"/>
    </location>
</feature>
<dbReference type="Pfam" id="PF03478">
    <property type="entry name" value="Beta-prop_KIB1-4"/>
    <property type="match status" value="2"/>
</dbReference>
<dbReference type="EMBL" id="PKPP01001556">
    <property type="protein sequence ID" value="PWA81719.1"/>
    <property type="molecule type" value="Genomic_DNA"/>
</dbReference>
<sequence>MEQKRSSSDSVCDQLLPLCAKYPWFVAQNLQAEENSSRDQIFYTLHDPLTKYQCQIPEMMGRHIRGYYHGWVILSDHPENVMWSLWNPVTSKMIKFPPLILKDGNSESINECCLSAPPDNPSSVLLLTRPEKHTFVFYRLEGKRKKLRWIEMSYASQLKKITGEDNSIIYNLACCNGKVYALNAHSVGTFVIQIDILVKDKEVLIKLLLLGYTPIPSWYSGTYKSIFLKGYCTELFCILVCFGEETLEGVYIFRLDMASVTSEEMQRFKGLDMSCKRWQEEDWTDLEMSQNMWEELVDLKEAIFFVDLTLDCLVYYRPAIAFELGGYIHIRLGEILCSYHVKDNTVSLSSMPSLALPTSNVSLWECRLEDDHGEAKCTVDSKQEVDQIVGRAATHNEIGLNESNLLNLPFDILEMIMKLCVGVEYMNFRATCKRCHVAAPLRQWSNETSLRRLKTYSFVSPWLIVVDKNQGIVSFTDPLLGDKYFMKNRHVLLARQKIYCSSFGWLLFLSTEFDRLVFYNPFTSDLRKLPEADNNFMSLCFSAPPTSPDCMVVGFPGTYEWLVMIHFVAREPSWRTLHVGVEPKSLQFPTFVGQDLYFLGSEGELIGFKDLGEEDYSLTILEAKVPISCCITLTEYYLIKCDQDLLKVIISKFGELVDVFKWNDPKKEWLEVDSLGKHVIYICDTTCLSIEAKIPEMENKIFFPLLYSKNKKIVFYSLKTCMYHTFSGENIQPHFKDYLGTTYHLFPHSWIEPTWS</sequence>
<evidence type="ECO:0000259" key="1">
    <source>
        <dbReference type="Pfam" id="PF00646"/>
    </source>
</evidence>
<dbReference type="AlphaFoldDB" id="A0A2U1P7K1"/>
<gene>
    <name evidence="3" type="ORF">CTI12_AA185170</name>
</gene>
<name>A0A2U1P7K1_ARTAN</name>
<dbReference type="PANTHER" id="PTHR33127:SF5">
    <property type="entry name" value="TRANSMEMBRANE PROTEIN"/>
    <property type="match status" value="1"/>
</dbReference>
<dbReference type="Pfam" id="PF00646">
    <property type="entry name" value="F-box"/>
    <property type="match status" value="1"/>
</dbReference>
<feature type="domain" description="KIB1-4 beta-propeller" evidence="2">
    <location>
        <begin position="51"/>
        <end position="307"/>
    </location>
</feature>